<feature type="region of interest" description="Disordered" evidence="2">
    <location>
        <begin position="1013"/>
        <end position="1032"/>
    </location>
</feature>
<organism evidence="3 4">
    <name type="scientific">Euplotes crassus</name>
    <dbReference type="NCBI Taxonomy" id="5936"/>
    <lineage>
        <taxon>Eukaryota</taxon>
        <taxon>Sar</taxon>
        <taxon>Alveolata</taxon>
        <taxon>Ciliophora</taxon>
        <taxon>Intramacronucleata</taxon>
        <taxon>Spirotrichea</taxon>
        <taxon>Hypotrichia</taxon>
        <taxon>Euplotida</taxon>
        <taxon>Euplotidae</taxon>
        <taxon>Moneuplotes</taxon>
    </lineage>
</organism>
<sequence>MENCGKNSLNNTNFTVQNSMNSHRSLANQDFGLSSLPPNFYTRNDKSMAAHYENKIKDIVTNDEIIQALKNNPTSTEFISERVKEIVEETIVADKERQIQELLGEMEILKQEVAKYDQRLSEIKHHQATQDSEIETKYKIENQRLQQQLAELNDQVKYFDSSQRFENQRSQKDKAVFEEEIQRLSEKLGSTTRDNEALKSQINELNSDCQTMQRLYKILEQNHEKLKIDFSEKNEELKTTLSESNNFQTSNFELALQVKQLEEELVRIGQSKETIENAKGELLQKFNQYGSVIQKECEDKILACKNKYKDKKEKLVEKILSQKQKIDQFNHQKGQYEDTISGFKEDIKRVKQEWENKLYYEQLEFEKKISELTSKHKHEINQMQEEIQKAYEEKISEIEGDNEQEIEAHKREVDNLKELLDKSQQEIDDLRERNHQFKNLEIEKNEELKQITESIENELYSRIEEIEVELENTKEDNSLLQENIDTKDQTCKELTARLEDYDHKLQQNEARIEEILKENGALKSRLDNDFKTKNLENKIRENMALQDEIKTLQEKESNLLKDIETFKELNADLEKDRKAAIQTTKSDKNQIQILEQKLSKLEKELEESIDKHRKSKEADLDKYESEISAHSQAKADLRALKEKLTESKAKNEEIKRKNEREMNEIKVELEFTKKNLKAATTKNKELDKGKIQAEEDLQASKRKYRTKREYLIARLQTESQRKITQLKNEHNGFKKVIMELLKAHESSIKDNIPKILGAVSKIDENSKNSSIKYHEKNLKTLSKLEKELQTKCELVNSLQTDLSITKENLHTTQSHLEHSENEINDLRAQQKVLEKEYQICLKNLDSKNLKIQKLNSSITPSTLSKDAQTLTTIITKEIDKKYKQKILELLTLVEQNSSKYKQKLYNVRKLVFAHSASAAPAEAAYRSEQSLVTIKTLKLDLKSKENEVHKLKNDKKILHSNVVRLKKDNDSLRKAVCKKRKENDELAKLIQKTNEHISLSIGTIPMALKLTQEKKIASGRDRREENEDPNSG</sequence>
<reference evidence="3" key="1">
    <citation type="submission" date="2023-07" db="EMBL/GenBank/DDBJ databases">
        <authorList>
            <consortium name="AG Swart"/>
            <person name="Singh M."/>
            <person name="Singh A."/>
            <person name="Seah K."/>
            <person name="Emmerich C."/>
        </authorList>
    </citation>
    <scope>NUCLEOTIDE SEQUENCE</scope>
    <source>
        <strain evidence="3">DP1</strain>
    </source>
</reference>
<evidence type="ECO:0000256" key="2">
    <source>
        <dbReference type="SAM" id="MobiDB-lite"/>
    </source>
</evidence>
<evidence type="ECO:0000313" key="3">
    <source>
        <dbReference type="EMBL" id="CAI2377481.1"/>
    </source>
</evidence>
<feature type="coiled-coil region" evidence="1">
    <location>
        <begin position="305"/>
        <end position="703"/>
    </location>
</feature>
<name>A0AAD2D297_EUPCR</name>
<evidence type="ECO:0000313" key="4">
    <source>
        <dbReference type="Proteomes" id="UP001295684"/>
    </source>
</evidence>
<dbReference type="Proteomes" id="UP001295684">
    <property type="component" value="Unassembled WGS sequence"/>
</dbReference>
<proteinExistence type="predicted"/>
<feature type="coiled-coil region" evidence="1">
    <location>
        <begin position="781"/>
        <end position="843"/>
    </location>
</feature>
<feature type="coiled-coil region" evidence="1">
    <location>
        <begin position="934"/>
        <end position="992"/>
    </location>
</feature>
<feature type="coiled-coil region" evidence="1">
    <location>
        <begin position="92"/>
        <end position="278"/>
    </location>
</feature>
<gene>
    <name evidence="3" type="ORF">ECRASSUSDP1_LOCUS18867</name>
</gene>
<dbReference type="AlphaFoldDB" id="A0AAD2D297"/>
<keyword evidence="4" id="KW-1185">Reference proteome</keyword>
<accession>A0AAD2D297</accession>
<protein>
    <submittedName>
        <fullName evidence="3">Uncharacterized protein</fullName>
    </submittedName>
</protein>
<dbReference type="EMBL" id="CAMPGE010019124">
    <property type="protein sequence ID" value="CAI2377481.1"/>
    <property type="molecule type" value="Genomic_DNA"/>
</dbReference>
<keyword evidence="1" id="KW-0175">Coiled coil</keyword>
<comment type="caution">
    <text evidence="3">The sequence shown here is derived from an EMBL/GenBank/DDBJ whole genome shotgun (WGS) entry which is preliminary data.</text>
</comment>
<feature type="compositionally biased region" description="Basic and acidic residues" evidence="2">
    <location>
        <begin position="1013"/>
        <end position="1025"/>
    </location>
</feature>
<evidence type="ECO:0000256" key="1">
    <source>
        <dbReference type="SAM" id="Coils"/>
    </source>
</evidence>